<dbReference type="InterPro" id="IPR021109">
    <property type="entry name" value="Peptidase_aspartic_dom_sf"/>
</dbReference>
<name>A0A9P6NTR3_9BASI</name>
<dbReference type="CDD" id="cd00303">
    <property type="entry name" value="retropepsin_like"/>
    <property type="match status" value="1"/>
</dbReference>
<evidence type="ECO:0000313" key="2">
    <source>
        <dbReference type="Proteomes" id="UP000886653"/>
    </source>
</evidence>
<dbReference type="Gene3D" id="2.40.70.10">
    <property type="entry name" value="Acid Proteases"/>
    <property type="match status" value="1"/>
</dbReference>
<organism evidence="1 2">
    <name type="scientific">Cronartium quercuum f. sp. fusiforme G11</name>
    <dbReference type="NCBI Taxonomy" id="708437"/>
    <lineage>
        <taxon>Eukaryota</taxon>
        <taxon>Fungi</taxon>
        <taxon>Dikarya</taxon>
        <taxon>Basidiomycota</taxon>
        <taxon>Pucciniomycotina</taxon>
        <taxon>Pucciniomycetes</taxon>
        <taxon>Pucciniales</taxon>
        <taxon>Coleosporiaceae</taxon>
        <taxon>Cronartium</taxon>
    </lineage>
</organism>
<dbReference type="EMBL" id="MU167222">
    <property type="protein sequence ID" value="KAG0150079.1"/>
    <property type="molecule type" value="Genomic_DNA"/>
</dbReference>
<dbReference type="AlphaFoldDB" id="A0A9P6NTR3"/>
<accession>A0A9P6NTR3</accession>
<proteinExistence type="predicted"/>
<reference evidence="1" key="1">
    <citation type="submission" date="2013-11" db="EMBL/GenBank/DDBJ databases">
        <title>Genome sequence of the fusiform rust pathogen reveals effectors for host alternation and coevolution with pine.</title>
        <authorList>
            <consortium name="DOE Joint Genome Institute"/>
            <person name="Smith K."/>
            <person name="Pendleton A."/>
            <person name="Kubisiak T."/>
            <person name="Anderson C."/>
            <person name="Salamov A."/>
            <person name="Aerts A."/>
            <person name="Riley R."/>
            <person name="Clum A."/>
            <person name="Lindquist E."/>
            <person name="Ence D."/>
            <person name="Campbell M."/>
            <person name="Kronenberg Z."/>
            <person name="Feau N."/>
            <person name="Dhillon B."/>
            <person name="Hamelin R."/>
            <person name="Burleigh J."/>
            <person name="Smith J."/>
            <person name="Yandell M."/>
            <person name="Nelson C."/>
            <person name="Grigoriev I."/>
            <person name="Davis J."/>
        </authorList>
    </citation>
    <scope>NUCLEOTIDE SEQUENCE</scope>
    <source>
        <strain evidence="1">G11</strain>
    </source>
</reference>
<protein>
    <submittedName>
        <fullName evidence="1">Uncharacterized protein</fullName>
    </submittedName>
</protein>
<evidence type="ECO:0000313" key="1">
    <source>
        <dbReference type="EMBL" id="KAG0150079.1"/>
    </source>
</evidence>
<keyword evidence="2" id="KW-1185">Reference proteome</keyword>
<dbReference type="Proteomes" id="UP000886653">
    <property type="component" value="Unassembled WGS sequence"/>
</dbReference>
<sequence length="182" mass="20717">DVCLDFGGLTFKQECRVAPLKSYDVILGMDWITRHALSTDWETGVWSLRDQKGLLGEFHVENISQPQEQVHLLEGEAKIAPEDLPINWSRMRRFLRHKGTEVWLIQGHEDLCPTTEVRGPCEEEEVPVPKISTEDPRLVAAAKKLLEEHRHLFNTVSAAPKKERVIKHLIDTGEAEPVSQPV</sequence>
<gene>
    <name evidence="1" type="ORF">CROQUDRAFT_38914</name>
</gene>
<dbReference type="OrthoDB" id="1751327at2759"/>
<feature type="non-terminal residue" evidence="1">
    <location>
        <position position="1"/>
    </location>
</feature>
<comment type="caution">
    <text evidence="1">The sequence shown here is derived from an EMBL/GenBank/DDBJ whole genome shotgun (WGS) entry which is preliminary data.</text>
</comment>